<protein>
    <recommendedName>
        <fullName evidence="9">SH2 domain-containing protein</fullName>
    </recommendedName>
</protein>
<feature type="domain" description="SH3" evidence="6">
    <location>
        <begin position="129"/>
        <end position="191"/>
    </location>
</feature>
<dbReference type="CDD" id="cd04519">
    <property type="entry name" value="RasGAP"/>
    <property type="match status" value="1"/>
</dbReference>
<dbReference type="InterPro" id="IPR036028">
    <property type="entry name" value="SH3-like_dom_sf"/>
</dbReference>
<dbReference type="OMA" id="KMGSYLV"/>
<evidence type="ECO:0000259" key="5">
    <source>
        <dbReference type="PROSITE" id="PS50001"/>
    </source>
</evidence>
<dbReference type="SUPFAM" id="SSF48350">
    <property type="entry name" value="GTPase activation domain, GAP"/>
    <property type="match status" value="1"/>
</dbReference>
<dbReference type="CDD" id="cd00173">
    <property type="entry name" value="SH2"/>
    <property type="match status" value="1"/>
</dbReference>
<dbReference type="AlphaFoldDB" id="A0A3P6VB65"/>
<dbReference type="SUPFAM" id="SSF55550">
    <property type="entry name" value="SH2 domain"/>
    <property type="match status" value="2"/>
</dbReference>
<proteinExistence type="predicted"/>
<keyword evidence="1 4" id="KW-0728">SH3 domain</keyword>
<evidence type="ECO:0008006" key="9">
    <source>
        <dbReference type="Google" id="ProtNLM"/>
    </source>
</evidence>
<dbReference type="GO" id="GO:0007167">
    <property type="term" value="P:enzyme-linked receptor protein signaling pathway"/>
    <property type="evidence" value="ECO:0007669"/>
    <property type="project" value="TreeGrafter"/>
</dbReference>
<evidence type="ECO:0000313" key="7">
    <source>
        <dbReference type="EMBL" id="VDK87541.1"/>
    </source>
</evidence>
<dbReference type="SMART" id="SM00252">
    <property type="entry name" value="SH2"/>
    <property type="match status" value="2"/>
</dbReference>
<gene>
    <name evidence="7" type="ORF">NLS_LOCUS8212</name>
</gene>
<dbReference type="OrthoDB" id="1562946at2759"/>
<accession>A0A3P6VB65</accession>
<dbReference type="GO" id="GO:0035591">
    <property type="term" value="F:signaling adaptor activity"/>
    <property type="evidence" value="ECO:0007669"/>
    <property type="project" value="TreeGrafter"/>
</dbReference>
<feature type="domain" description="SH2" evidence="5">
    <location>
        <begin position="33"/>
        <end position="125"/>
    </location>
</feature>
<dbReference type="Gene3D" id="2.30.30.40">
    <property type="entry name" value="SH3 Domains"/>
    <property type="match status" value="1"/>
</dbReference>
<dbReference type="InterPro" id="IPR051184">
    <property type="entry name" value="Tyrosine-phos_adapter"/>
</dbReference>
<keyword evidence="8" id="KW-1185">Reference proteome</keyword>
<dbReference type="InterPro" id="IPR036860">
    <property type="entry name" value="SH2_dom_sf"/>
</dbReference>
<dbReference type="Proteomes" id="UP000277928">
    <property type="component" value="Unassembled WGS sequence"/>
</dbReference>
<dbReference type="SUPFAM" id="SSF50729">
    <property type="entry name" value="PH domain-like"/>
    <property type="match status" value="1"/>
</dbReference>
<dbReference type="PANTHER" id="PTHR19969:SF10">
    <property type="entry name" value="SH2 DOMAIN-CONTAINING PROTEIN"/>
    <property type="match status" value="1"/>
</dbReference>
<name>A0A3P6VB65_LITSI</name>
<dbReference type="Pfam" id="PF00017">
    <property type="entry name" value="SH2"/>
    <property type="match status" value="1"/>
</dbReference>
<dbReference type="InterPro" id="IPR001452">
    <property type="entry name" value="SH3_domain"/>
</dbReference>
<dbReference type="Gene3D" id="3.30.505.10">
    <property type="entry name" value="SH2 domain"/>
    <property type="match status" value="2"/>
</dbReference>
<reference evidence="7 8" key="1">
    <citation type="submission" date="2018-08" db="EMBL/GenBank/DDBJ databases">
        <authorList>
            <person name="Laetsch R D."/>
            <person name="Stevens L."/>
            <person name="Kumar S."/>
            <person name="Blaxter L. M."/>
        </authorList>
    </citation>
    <scope>NUCLEOTIDE SEQUENCE [LARGE SCALE GENOMIC DNA]</scope>
</reference>
<dbReference type="STRING" id="42156.A0A3P6VB65"/>
<organism evidence="7 8">
    <name type="scientific">Litomosoides sigmodontis</name>
    <name type="common">Filarial nematode worm</name>
    <dbReference type="NCBI Taxonomy" id="42156"/>
    <lineage>
        <taxon>Eukaryota</taxon>
        <taxon>Metazoa</taxon>
        <taxon>Ecdysozoa</taxon>
        <taxon>Nematoda</taxon>
        <taxon>Chromadorea</taxon>
        <taxon>Rhabditida</taxon>
        <taxon>Spirurina</taxon>
        <taxon>Spiruromorpha</taxon>
        <taxon>Filarioidea</taxon>
        <taxon>Onchocercidae</taxon>
        <taxon>Litomosoides</taxon>
    </lineage>
</organism>
<evidence type="ECO:0000256" key="2">
    <source>
        <dbReference type="ARBA" id="ARBA00022999"/>
    </source>
</evidence>
<dbReference type="InterPro" id="IPR008936">
    <property type="entry name" value="Rho_GTPase_activation_prot"/>
</dbReference>
<dbReference type="InterPro" id="IPR000980">
    <property type="entry name" value="SH2"/>
</dbReference>
<dbReference type="PROSITE" id="PS50001">
    <property type="entry name" value="SH2"/>
    <property type="match status" value="2"/>
</dbReference>
<dbReference type="PROSITE" id="PS50002">
    <property type="entry name" value="SH3"/>
    <property type="match status" value="1"/>
</dbReference>
<dbReference type="SUPFAM" id="SSF50044">
    <property type="entry name" value="SH3-domain"/>
    <property type="match status" value="1"/>
</dbReference>
<dbReference type="EMBL" id="UYRX01000987">
    <property type="protein sequence ID" value="VDK87541.1"/>
    <property type="molecule type" value="Genomic_DNA"/>
</dbReference>
<dbReference type="PANTHER" id="PTHR19969">
    <property type="entry name" value="SH2-SH3 ADAPTOR PROTEIN-RELATED"/>
    <property type="match status" value="1"/>
</dbReference>
<evidence type="ECO:0000256" key="3">
    <source>
        <dbReference type="PROSITE-ProRule" id="PRU00191"/>
    </source>
</evidence>
<feature type="domain" description="SH2" evidence="5">
    <location>
        <begin position="167"/>
        <end position="289"/>
    </location>
</feature>
<sequence>MSDTTENGMHEHESSLRTEVGERLSASLDSVDCFHGFITEEEVEYRLRKCKIDGALILHAEQNSLTPKFCLSWLKPTSDSVMHLSIDWVSGEYFLCGKSFTTLSGLIQAFISESKTAVLPLQPPSPVKLVNRQRIAVLPFRAMPGTDEISFCEGDLLTEIQRVDNEWAWARLEKNGKSGLIAVQLTVPLNDKSVKPEQLPYFHDEPINVLTQRLTQYGDGCYLLRHSIVQPNSYTLMVNIGTHIEKFQIKPTSDGNFELGGRTFPTIPDIIERYSKKEICEGFHLIRAVLTTDLTGKSTDRKLQNFATNSFCPQTFLEAYAYRKCKEDKWKRCYVRLSYSNSSQLYVSDREKSAKPKVVLDLDFCFVYKIPEGLFDRANCLLVALNGLDIYPAVHLSFQNEGVYLNWLNVLRLQCFGYRHPPSPFAVIPATQDYCVRSTTVIYLTLTGFRGNYFKPDHSYSAMVMVNGIFLTKTQQVVPTKNTIIFNRYIPPGPCSLKLELCSHNTLPTKTRSVVFRDYLQKDASPIYLLADDGKEICVEDNFEGFLFRAVRHRIVLLPEEQYASFFVLLTTRSFILSIWVGSALDIFNRKYFARLLLSILLPNYDLLVSFVEVIVMEQIKRETEATLFRCDSFCTCCISTVLRMTGKDLATEELANLLAAGPPKQELEIMNALKSLFEHLPLLFRAILSHIIRTTKVYFNNSEYIARRVASVFFILRFINPILALNNNGSAEQCRQLPKTIQSLANQASSPDYCPEKGTRSVRLMVDLLDSMALSPSKVESSENPFSGYSKIDQLALLAFQVDQVLKQQDSKSCPLPEAYTVINLLKKHAEKYLSC</sequence>
<evidence type="ECO:0000259" key="6">
    <source>
        <dbReference type="PROSITE" id="PS50002"/>
    </source>
</evidence>
<dbReference type="GO" id="GO:0030971">
    <property type="term" value="F:receptor tyrosine kinase binding"/>
    <property type="evidence" value="ECO:0007669"/>
    <property type="project" value="TreeGrafter"/>
</dbReference>
<evidence type="ECO:0000313" key="8">
    <source>
        <dbReference type="Proteomes" id="UP000277928"/>
    </source>
</evidence>
<dbReference type="GO" id="GO:0005737">
    <property type="term" value="C:cytoplasm"/>
    <property type="evidence" value="ECO:0007669"/>
    <property type="project" value="TreeGrafter"/>
</dbReference>
<dbReference type="Pfam" id="PF00018">
    <property type="entry name" value="SH3_1"/>
    <property type="match status" value="1"/>
</dbReference>
<keyword evidence="2 3" id="KW-0727">SH2 domain</keyword>
<evidence type="ECO:0000256" key="4">
    <source>
        <dbReference type="PROSITE-ProRule" id="PRU00192"/>
    </source>
</evidence>
<evidence type="ECO:0000256" key="1">
    <source>
        <dbReference type="ARBA" id="ARBA00022443"/>
    </source>
</evidence>
<dbReference type="GO" id="GO:0016477">
    <property type="term" value="P:cell migration"/>
    <property type="evidence" value="ECO:0007669"/>
    <property type="project" value="TreeGrafter"/>
</dbReference>
<dbReference type="SMART" id="SM00326">
    <property type="entry name" value="SH3"/>
    <property type="match status" value="1"/>
</dbReference>